<dbReference type="Proteomes" id="UP001152320">
    <property type="component" value="Chromosome 5"/>
</dbReference>
<gene>
    <name evidence="1" type="ORF">HOLleu_12990</name>
</gene>
<sequence>MAEPIYENVQNTQAGLSESVVIFENPEDVEDTELNEGMANITIVASPTVQIMDQNNQIMDLQYEHVEEVRSTKNKNLLQLTSKGQTYFIKFNSRDSLAHWMKIFKTTLHVSGISRQRPSTERHARGHKFAEIHRNRLSTQYVQDEYFQTEEQDSNTNYPPVYDDAASQDKREVWKATRSAPNSVGYLTPIRELPDCKVYIKQMHGDFIYKKEASLTSFHTKTSSSDHYQSLSSVHRSPDNGHEFEYKPPPFGGLRSCGPKEGMFNFTREQDSEKEDYEFLSPYAPSPIVCRYNKLAEEHKPKTRKGMNDLLKKKVDRDDCLRRKFVSADSNVFVSSTPKDDKCLYVGDRIHAVNNIEVAGDALFTEKLIQGSTSRMVEITLSRLPRAEIGLIKRRFNEQPIGIKFKGTKISSVDKGSAFADTFGHNTHRVVTHINGIYFVPGTSEKAIYKKLNESASEFFLVVQPTSFIDKLMKKHSKP</sequence>
<organism evidence="1 2">
    <name type="scientific">Holothuria leucospilota</name>
    <name type="common">Black long sea cucumber</name>
    <name type="synonym">Mertensiothuria leucospilota</name>
    <dbReference type="NCBI Taxonomy" id="206669"/>
    <lineage>
        <taxon>Eukaryota</taxon>
        <taxon>Metazoa</taxon>
        <taxon>Echinodermata</taxon>
        <taxon>Eleutherozoa</taxon>
        <taxon>Echinozoa</taxon>
        <taxon>Holothuroidea</taxon>
        <taxon>Aspidochirotacea</taxon>
        <taxon>Aspidochirotida</taxon>
        <taxon>Holothuriidae</taxon>
        <taxon>Holothuria</taxon>
    </lineage>
</organism>
<dbReference type="AlphaFoldDB" id="A0A9Q1CB13"/>
<evidence type="ECO:0000313" key="1">
    <source>
        <dbReference type="EMBL" id="KAJ8042026.1"/>
    </source>
</evidence>
<evidence type="ECO:0008006" key="3">
    <source>
        <dbReference type="Google" id="ProtNLM"/>
    </source>
</evidence>
<proteinExistence type="predicted"/>
<comment type="caution">
    <text evidence="1">The sequence shown here is derived from an EMBL/GenBank/DDBJ whole genome shotgun (WGS) entry which is preliminary data.</text>
</comment>
<keyword evidence="2" id="KW-1185">Reference proteome</keyword>
<protein>
    <recommendedName>
        <fullName evidence="3">PH domain-containing protein</fullName>
    </recommendedName>
</protein>
<reference evidence="1" key="1">
    <citation type="submission" date="2021-10" db="EMBL/GenBank/DDBJ databases">
        <title>Tropical sea cucumber genome reveals ecological adaptation and Cuvierian tubules defense mechanism.</title>
        <authorList>
            <person name="Chen T."/>
        </authorList>
    </citation>
    <scope>NUCLEOTIDE SEQUENCE</scope>
    <source>
        <strain evidence="1">Nanhai2018</strain>
        <tissue evidence="1">Muscle</tissue>
    </source>
</reference>
<name>A0A9Q1CB13_HOLLE</name>
<evidence type="ECO:0000313" key="2">
    <source>
        <dbReference type="Proteomes" id="UP001152320"/>
    </source>
</evidence>
<dbReference type="EMBL" id="JAIZAY010000005">
    <property type="protein sequence ID" value="KAJ8042026.1"/>
    <property type="molecule type" value="Genomic_DNA"/>
</dbReference>
<dbReference type="OrthoDB" id="6126662at2759"/>
<accession>A0A9Q1CB13</accession>